<name>A0ABZ3F2Y2_9HELI</name>
<organism evidence="1 2">
    <name type="scientific">Helicobacter mastomyrinus</name>
    <dbReference type="NCBI Taxonomy" id="287948"/>
    <lineage>
        <taxon>Bacteria</taxon>
        <taxon>Pseudomonadati</taxon>
        <taxon>Campylobacterota</taxon>
        <taxon>Epsilonproteobacteria</taxon>
        <taxon>Campylobacterales</taxon>
        <taxon>Helicobacteraceae</taxon>
        <taxon>Helicobacter</taxon>
    </lineage>
</organism>
<dbReference type="Proteomes" id="UP001434737">
    <property type="component" value="Chromosome"/>
</dbReference>
<accession>A0ABZ3F2Y2</accession>
<proteinExistence type="predicted"/>
<dbReference type="EMBL" id="CP145316">
    <property type="protein sequence ID" value="XAM17512.1"/>
    <property type="molecule type" value="Genomic_DNA"/>
</dbReference>
<dbReference type="RefSeq" id="WP_343353173.1">
    <property type="nucleotide sequence ID" value="NZ_CP145316.1"/>
</dbReference>
<sequence>MEEILETKSEDSNANISYIESHTSQALILQRQIDELVYQLYGLDSKEIQIIQEQ</sequence>
<gene>
    <name evidence="1" type="ORF">V3I05_07440</name>
</gene>
<protein>
    <submittedName>
        <fullName evidence="1">Uncharacterized protein</fullName>
    </submittedName>
</protein>
<keyword evidence="2" id="KW-1185">Reference proteome</keyword>
<reference evidence="1 2" key="1">
    <citation type="submission" date="2024-02" db="EMBL/GenBank/DDBJ databases">
        <title>Genome and pathogenicity analysis of Helicobacter mastomyrinus isolated from mice.</title>
        <authorList>
            <person name="Zhu L."/>
        </authorList>
    </citation>
    <scope>NUCLEOTIDE SEQUENCE [LARGE SCALE GENOMIC DNA]</scope>
    <source>
        <strain evidence="1 2">Hm-17</strain>
    </source>
</reference>
<evidence type="ECO:0000313" key="1">
    <source>
        <dbReference type="EMBL" id="XAM17512.1"/>
    </source>
</evidence>
<evidence type="ECO:0000313" key="2">
    <source>
        <dbReference type="Proteomes" id="UP001434737"/>
    </source>
</evidence>